<evidence type="ECO:0000313" key="4">
    <source>
        <dbReference type="EMBL" id="MCQ9210652.1"/>
    </source>
</evidence>
<evidence type="ECO:0000256" key="3">
    <source>
        <dbReference type="SAM" id="MobiDB-lite"/>
    </source>
</evidence>
<dbReference type="PROSITE" id="PS00092">
    <property type="entry name" value="N6_MTASE"/>
    <property type="match status" value="1"/>
</dbReference>
<dbReference type="InterPro" id="IPR002052">
    <property type="entry name" value="DNA_methylase_N6_adenine_CS"/>
</dbReference>
<comment type="caution">
    <text evidence="4">The sequence shown here is derived from an EMBL/GenBank/DDBJ whole genome shotgun (WGS) entry which is preliminary data.</text>
</comment>
<evidence type="ECO:0000256" key="2">
    <source>
        <dbReference type="ARBA" id="ARBA00022679"/>
    </source>
</evidence>
<dbReference type="PANTHER" id="PTHR43542">
    <property type="entry name" value="METHYLTRANSFERASE"/>
    <property type="match status" value="1"/>
</dbReference>
<dbReference type="Gene3D" id="3.40.50.150">
    <property type="entry name" value="Vaccinia Virus protein VP39"/>
    <property type="match status" value="1"/>
</dbReference>
<protein>
    <submittedName>
        <fullName evidence="4">16S rRNA (Guanine(966)-N(2))-methyltransferase RsmD</fullName>
        <ecNumber evidence="4">2.1.1.171</ecNumber>
    </submittedName>
</protein>
<dbReference type="InterPro" id="IPR029063">
    <property type="entry name" value="SAM-dependent_MTases_sf"/>
</dbReference>
<keyword evidence="1 4" id="KW-0489">Methyltransferase</keyword>
<dbReference type="EC" id="2.1.1.171" evidence="4"/>
<keyword evidence="5" id="KW-1185">Reference proteome</keyword>
<dbReference type="Proteomes" id="UP001059480">
    <property type="component" value="Unassembled WGS sequence"/>
</dbReference>
<dbReference type="EMBL" id="JANHNZ010000010">
    <property type="protein sequence ID" value="MCQ9210652.1"/>
    <property type="molecule type" value="Genomic_DNA"/>
</dbReference>
<gene>
    <name evidence="4" type="primary">rsmD</name>
    <name evidence="4" type="ORF">NPA36_08830</name>
</gene>
<keyword evidence="2 4" id="KW-0808">Transferase</keyword>
<organism evidence="4 5">
    <name type="scientific">Granulicatella seriolae</name>
    <dbReference type="NCBI Taxonomy" id="2967226"/>
    <lineage>
        <taxon>Bacteria</taxon>
        <taxon>Bacillati</taxon>
        <taxon>Bacillota</taxon>
        <taxon>Bacilli</taxon>
        <taxon>Lactobacillales</taxon>
        <taxon>Carnobacteriaceae</taxon>
        <taxon>Granulicatella</taxon>
    </lineage>
</organism>
<reference evidence="4" key="1">
    <citation type="submission" date="2022-07" db="EMBL/GenBank/DDBJ databases">
        <authorList>
            <person name="Jung M.-Y."/>
            <person name="Lee M."/>
        </authorList>
    </citation>
    <scope>NUCLEOTIDE SEQUENCE</scope>
    <source>
        <strain evidence="4">S8</strain>
    </source>
</reference>
<dbReference type="SUPFAM" id="SSF53335">
    <property type="entry name" value="S-adenosyl-L-methionine-dependent methyltransferases"/>
    <property type="match status" value="1"/>
</dbReference>
<accession>A0ABT1WQ56</accession>
<dbReference type="Pfam" id="PF03602">
    <property type="entry name" value="Cons_hypoth95"/>
    <property type="match status" value="1"/>
</dbReference>
<proteinExistence type="predicted"/>
<dbReference type="RefSeq" id="WP_256945764.1">
    <property type="nucleotide sequence ID" value="NZ_JANHNZ010000010.1"/>
</dbReference>
<reference evidence="4" key="3">
    <citation type="journal article" date="2023" name="Microbiol. Resour. Announc.">
        <title>Draft Genome Sequence of Granulicatella sp. Strain S8, Isolated from a Marine Fish, Seriola quinqueradiata.</title>
        <authorList>
            <person name="Lee M."/>
            <person name="Farooq A."/>
            <person name="Jeong J.B."/>
            <person name="Jung M.Y."/>
        </authorList>
    </citation>
    <scope>NUCLEOTIDE SEQUENCE</scope>
    <source>
        <strain evidence="4">S8</strain>
    </source>
</reference>
<reference evidence="4" key="2">
    <citation type="journal article" date="2023" name="Curr. Microbiol.">
        <title>Granulicatella seriolae sp. nov., a Novel Facultative Anaerobe Isolated from Yellowtail Marine Fish.</title>
        <authorList>
            <person name="Lee M."/>
            <person name="Choi Y.J."/>
            <person name="Farooq A."/>
            <person name="Jeong J.B."/>
            <person name="Jung M.Y."/>
        </authorList>
    </citation>
    <scope>NUCLEOTIDE SEQUENCE</scope>
    <source>
        <strain evidence="4">S8</strain>
    </source>
</reference>
<evidence type="ECO:0000256" key="1">
    <source>
        <dbReference type="ARBA" id="ARBA00022603"/>
    </source>
</evidence>
<name>A0ABT1WQ56_9LACT</name>
<evidence type="ECO:0000313" key="5">
    <source>
        <dbReference type="Proteomes" id="UP001059480"/>
    </source>
</evidence>
<feature type="region of interest" description="Disordered" evidence="3">
    <location>
        <begin position="1"/>
        <end position="22"/>
    </location>
</feature>
<dbReference type="InterPro" id="IPR004398">
    <property type="entry name" value="RNA_MeTrfase_RsmD"/>
</dbReference>
<dbReference type="GO" id="GO:0052913">
    <property type="term" value="F:16S rRNA (guanine(966)-N(2))-methyltransferase activity"/>
    <property type="evidence" value="ECO:0007669"/>
    <property type="project" value="UniProtKB-EC"/>
</dbReference>
<sequence>MRVVSGQYGGRNLKAVPGTNTRPTTDKIKESLFNIIGPYFDGGRILDMYAGSGAIAVEAVSRGMDEALLFERNRQAIETIKQNLAMTKEEEKFTLMTGDARKLVKMHQQDIKENPFSLVFLDPPYKAQEVEKDIQTLVELDLLTNQAIIVAEIDKSDHLAEEISRMEQYRRVEYGMTALVFYQWKEQD</sequence>
<dbReference type="PANTHER" id="PTHR43542:SF1">
    <property type="entry name" value="METHYLTRANSFERASE"/>
    <property type="match status" value="1"/>
</dbReference>
<dbReference type="PIRSF" id="PIRSF004553">
    <property type="entry name" value="CHP00095"/>
    <property type="match status" value="1"/>
</dbReference>
<dbReference type="NCBIfam" id="TIGR00095">
    <property type="entry name" value="16S rRNA (guanine(966)-N(2))-methyltransferase RsmD"/>
    <property type="match status" value="1"/>
</dbReference>
<dbReference type="CDD" id="cd02440">
    <property type="entry name" value="AdoMet_MTases"/>
    <property type="match status" value="1"/>
</dbReference>